<dbReference type="Proteomes" id="UP000663848">
    <property type="component" value="Unassembled WGS sequence"/>
</dbReference>
<feature type="compositionally biased region" description="Polar residues" evidence="1">
    <location>
        <begin position="1"/>
        <end position="26"/>
    </location>
</feature>
<dbReference type="AlphaFoldDB" id="A0A822D8B5"/>
<dbReference type="EMBL" id="CAJOBR010057915">
    <property type="protein sequence ID" value="CAF5065835.1"/>
    <property type="molecule type" value="Genomic_DNA"/>
</dbReference>
<proteinExistence type="predicted"/>
<feature type="region of interest" description="Disordered" evidence="1">
    <location>
        <begin position="1"/>
        <end position="54"/>
    </location>
</feature>
<comment type="caution">
    <text evidence="2">The sequence shown here is derived from an EMBL/GenBank/DDBJ whole genome shotgun (WGS) entry which is preliminary data.</text>
</comment>
<reference evidence="2" key="1">
    <citation type="submission" date="2021-02" db="EMBL/GenBank/DDBJ databases">
        <authorList>
            <person name="Nowell W R."/>
        </authorList>
    </citation>
    <scope>NUCLEOTIDE SEQUENCE</scope>
</reference>
<feature type="non-terminal residue" evidence="2">
    <location>
        <position position="54"/>
    </location>
</feature>
<sequence length="54" mass="5848">MLDETTNFRAASPKPSSSRVQSATSKRSVHVTPEEPSTSGDEKRTDMSPSKLTP</sequence>
<accession>A0A822D8B5</accession>
<gene>
    <name evidence="2" type="ORF">QYT958_LOCUS42937</name>
</gene>
<organism evidence="2 3">
    <name type="scientific">Rotaria socialis</name>
    <dbReference type="NCBI Taxonomy" id="392032"/>
    <lineage>
        <taxon>Eukaryota</taxon>
        <taxon>Metazoa</taxon>
        <taxon>Spiralia</taxon>
        <taxon>Gnathifera</taxon>
        <taxon>Rotifera</taxon>
        <taxon>Eurotatoria</taxon>
        <taxon>Bdelloidea</taxon>
        <taxon>Philodinida</taxon>
        <taxon>Philodinidae</taxon>
        <taxon>Rotaria</taxon>
    </lineage>
</organism>
<evidence type="ECO:0000313" key="3">
    <source>
        <dbReference type="Proteomes" id="UP000663848"/>
    </source>
</evidence>
<evidence type="ECO:0000256" key="1">
    <source>
        <dbReference type="SAM" id="MobiDB-lite"/>
    </source>
</evidence>
<protein>
    <submittedName>
        <fullName evidence="2">Uncharacterized protein</fullName>
    </submittedName>
</protein>
<evidence type="ECO:0000313" key="2">
    <source>
        <dbReference type="EMBL" id="CAF5065835.1"/>
    </source>
</evidence>
<feature type="non-terminal residue" evidence="2">
    <location>
        <position position="1"/>
    </location>
</feature>
<name>A0A822D8B5_9BILA</name>